<keyword evidence="1" id="KW-1133">Transmembrane helix</keyword>
<keyword evidence="1" id="KW-0812">Transmembrane</keyword>
<gene>
    <name evidence="3" type="ORF">FZC85_11515</name>
</gene>
<keyword evidence="1" id="KW-0472">Membrane</keyword>
<reference evidence="3 4" key="1">
    <citation type="submission" date="2019-08" db="EMBL/GenBank/DDBJ databases">
        <title>Bacillus genomes from the desert of Cuatro Cienegas, Coahuila.</title>
        <authorList>
            <person name="Olmedo-Alvarez G."/>
        </authorList>
    </citation>
    <scope>NUCLEOTIDE SEQUENCE [LARGE SCALE GENOMIC DNA]</scope>
    <source>
        <strain evidence="3 4">CH87b_3T</strain>
    </source>
</reference>
<accession>A0A5D4UEK5</accession>
<evidence type="ECO:0000313" key="4">
    <source>
        <dbReference type="Proteomes" id="UP000324269"/>
    </source>
</evidence>
<comment type="caution">
    <text evidence="3">The sequence shown here is derived from an EMBL/GenBank/DDBJ whole genome shotgun (WGS) entry which is preliminary data.</text>
</comment>
<protein>
    <submittedName>
        <fullName evidence="3">DUF3899 domain-containing protein</fullName>
    </submittedName>
</protein>
<dbReference type="EMBL" id="VTEZ01000003">
    <property type="protein sequence ID" value="TYS85601.1"/>
    <property type="molecule type" value="Genomic_DNA"/>
</dbReference>
<dbReference type="OrthoDB" id="2939220at2"/>
<feature type="domain" description="DUF3899" evidence="2">
    <location>
        <begin position="46"/>
        <end position="134"/>
    </location>
</feature>
<dbReference type="AlphaFoldDB" id="A0A5D4UEK5"/>
<dbReference type="InterPro" id="IPR025007">
    <property type="entry name" value="DUF3899"/>
</dbReference>
<dbReference type="Proteomes" id="UP000324269">
    <property type="component" value="Unassembled WGS sequence"/>
</dbReference>
<sequence>MYTFDKNILRRTMKRINFFYILTLLFFIIAIVTAIFQGKNLLLSIIDSLFIIGITYVAAGSLLYIFEKGFFNGIVYALKRFRNSTKQGKYVSQFDDLDETKEAHEEYAVKRSFSITRSVLIVGSITLLLSVALSYLLYT</sequence>
<evidence type="ECO:0000256" key="1">
    <source>
        <dbReference type="SAM" id="Phobius"/>
    </source>
</evidence>
<organism evidence="3 4">
    <name type="scientific">Rossellomorea aquimaris</name>
    <dbReference type="NCBI Taxonomy" id="189382"/>
    <lineage>
        <taxon>Bacteria</taxon>
        <taxon>Bacillati</taxon>
        <taxon>Bacillota</taxon>
        <taxon>Bacilli</taxon>
        <taxon>Bacillales</taxon>
        <taxon>Bacillaceae</taxon>
        <taxon>Rossellomorea</taxon>
    </lineage>
</organism>
<feature type="transmembrane region" description="Helical" evidence="1">
    <location>
        <begin position="119"/>
        <end position="138"/>
    </location>
</feature>
<evidence type="ECO:0000259" key="2">
    <source>
        <dbReference type="Pfam" id="PF13038"/>
    </source>
</evidence>
<name>A0A5D4UEK5_9BACI</name>
<feature type="transmembrane region" description="Helical" evidence="1">
    <location>
        <begin position="42"/>
        <end position="66"/>
    </location>
</feature>
<feature type="transmembrane region" description="Helical" evidence="1">
    <location>
        <begin position="16"/>
        <end position="36"/>
    </location>
</feature>
<proteinExistence type="predicted"/>
<dbReference type="Pfam" id="PF13038">
    <property type="entry name" value="DUF3899"/>
    <property type="match status" value="1"/>
</dbReference>
<evidence type="ECO:0000313" key="3">
    <source>
        <dbReference type="EMBL" id="TYS85601.1"/>
    </source>
</evidence>